<name>A0A5J6VNP8_9VIRU</name>
<dbReference type="EMBL" id="MN448297">
    <property type="protein sequence ID" value="QFG75021.1"/>
    <property type="molecule type" value="Genomic_DNA"/>
</dbReference>
<feature type="domain" description="RING-type" evidence="2">
    <location>
        <begin position="118"/>
        <end position="161"/>
    </location>
</feature>
<dbReference type="SUPFAM" id="SSF57850">
    <property type="entry name" value="RING/U-box"/>
    <property type="match status" value="1"/>
</dbReference>
<dbReference type="Pfam" id="PF13639">
    <property type="entry name" value="zf-RING_2"/>
    <property type="match status" value="1"/>
</dbReference>
<evidence type="ECO:0000259" key="2">
    <source>
        <dbReference type="PROSITE" id="PS50089"/>
    </source>
</evidence>
<accession>A0A5J6VNP8</accession>
<dbReference type="PANTHER" id="PTHR45676:SF41">
    <property type="entry name" value="RING-H2 FINGER PROTEIN ATL66"/>
    <property type="match status" value="1"/>
</dbReference>
<evidence type="ECO:0000256" key="1">
    <source>
        <dbReference type="PROSITE-ProRule" id="PRU00175"/>
    </source>
</evidence>
<organism evidence="3">
    <name type="scientific">Megaviridae environmental sample</name>
    <dbReference type="NCBI Taxonomy" id="1737588"/>
    <lineage>
        <taxon>Viruses</taxon>
        <taxon>Varidnaviria</taxon>
        <taxon>Bamfordvirae</taxon>
        <taxon>Nucleocytoviricota</taxon>
        <taxon>Megaviricetes</taxon>
        <taxon>Imitervirales</taxon>
        <taxon>Mimiviridae</taxon>
        <taxon>environmental samples</taxon>
    </lineage>
</organism>
<dbReference type="Gene3D" id="3.30.40.10">
    <property type="entry name" value="Zinc/RING finger domain, C3HC4 (zinc finger)"/>
    <property type="match status" value="1"/>
</dbReference>
<reference evidence="3" key="1">
    <citation type="journal article" date="2019" name="Philos. Trans. R. Soc. Lond., B, Biol. Sci.">
        <title>Targeted metagenomic recovery of four divergent viruses reveals shared and distinctive characteristics of giant viruses of marine eukaryotes.</title>
        <authorList>
            <person name="Needham D.M."/>
            <person name="Poirier C."/>
            <person name="Hehenberger E."/>
            <person name="Jimenez V."/>
            <person name="Swalwell J.E."/>
            <person name="Santoro A.E."/>
            <person name="Worden A.Z."/>
        </authorList>
    </citation>
    <scope>NUCLEOTIDE SEQUENCE</scope>
    <source>
        <strain evidence="3">OPacV-421</strain>
    </source>
</reference>
<dbReference type="GO" id="GO:0008270">
    <property type="term" value="F:zinc ion binding"/>
    <property type="evidence" value="ECO:0007669"/>
    <property type="project" value="UniProtKB-KW"/>
</dbReference>
<keyword evidence="1" id="KW-0479">Metal-binding</keyword>
<dbReference type="PANTHER" id="PTHR45676">
    <property type="entry name" value="RING-H2 FINGER PROTEIN ATL51-RELATED"/>
    <property type="match status" value="1"/>
</dbReference>
<keyword evidence="1" id="KW-0863">Zinc-finger</keyword>
<sequence length="243" mass="27437">MNEENMITTYKDFVDYTMNQHTQIIRANLIFDRHLFQLLTNQSSNRIRRPAPNTTPISTQARTNRSNRLFSVVLPTPLNNSLNNSIASPQNRLSIDFIQNNTTTNVYSQLTNRVNNTCPITRNEFDENSIATQINGCGHCFDTTAINHWFLRGNSTCPTCRYDLLANETNTTNLNSNIDTSNLSNSNEIEAEITSILFNPIHNSTNANMNINDITRNLFNIATQIDSSLSNNIGINTHVTSFS</sequence>
<protein>
    <recommendedName>
        <fullName evidence="2">RING-type domain-containing protein</fullName>
    </recommendedName>
</protein>
<dbReference type="InterPro" id="IPR013083">
    <property type="entry name" value="Znf_RING/FYVE/PHD"/>
</dbReference>
<keyword evidence="1" id="KW-0862">Zinc</keyword>
<dbReference type="PROSITE" id="PS50089">
    <property type="entry name" value="ZF_RING_2"/>
    <property type="match status" value="1"/>
</dbReference>
<dbReference type="InterPro" id="IPR001841">
    <property type="entry name" value="Znf_RING"/>
</dbReference>
<proteinExistence type="predicted"/>
<evidence type="ECO:0000313" key="3">
    <source>
        <dbReference type="EMBL" id="QFG75021.1"/>
    </source>
</evidence>